<proteinExistence type="predicted"/>
<evidence type="ECO:0000256" key="1">
    <source>
        <dbReference type="SAM" id="MobiDB-lite"/>
    </source>
</evidence>
<feature type="region of interest" description="Disordered" evidence="1">
    <location>
        <begin position="1"/>
        <end position="42"/>
    </location>
</feature>
<keyword evidence="3" id="KW-1185">Reference proteome</keyword>
<evidence type="ECO:0000313" key="3">
    <source>
        <dbReference type="Proteomes" id="UP000217199"/>
    </source>
</evidence>
<dbReference type="InParanoid" id="A0A286UCK1"/>
<gene>
    <name evidence="2" type="ORF">PNOK_0732300</name>
</gene>
<comment type="caution">
    <text evidence="2">The sequence shown here is derived from an EMBL/GenBank/DDBJ whole genome shotgun (WGS) entry which is preliminary data.</text>
</comment>
<dbReference type="AlphaFoldDB" id="A0A286UCK1"/>
<accession>A0A286UCK1</accession>
<organism evidence="2 3">
    <name type="scientific">Pyrrhoderma noxium</name>
    <dbReference type="NCBI Taxonomy" id="2282107"/>
    <lineage>
        <taxon>Eukaryota</taxon>
        <taxon>Fungi</taxon>
        <taxon>Dikarya</taxon>
        <taxon>Basidiomycota</taxon>
        <taxon>Agaricomycotina</taxon>
        <taxon>Agaricomycetes</taxon>
        <taxon>Hymenochaetales</taxon>
        <taxon>Hymenochaetaceae</taxon>
        <taxon>Pyrrhoderma</taxon>
    </lineage>
</organism>
<dbReference type="EMBL" id="NBII01000007">
    <property type="protein sequence ID" value="PAV17259.1"/>
    <property type="molecule type" value="Genomic_DNA"/>
</dbReference>
<dbReference type="Proteomes" id="UP000217199">
    <property type="component" value="Unassembled WGS sequence"/>
</dbReference>
<name>A0A286UCK1_9AGAM</name>
<evidence type="ECO:0000313" key="2">
    <source>
        <dbReference type="EMBL" id="PAV17259.1"/>
    </source>
</evidence>
<protein>
    <submittedName>
        <fullName evidence="2">Uncharacterized protein</fullName>
    </submittedName>
</protein>
<reference evidence="2 3" key="1">
    <citation type="journal article" date="2017" name="Mol. Ecol.">
        <title>Comparative and population genomic landscape of Phellinus noxius: A hypervariable fungus causing root rot in trees.</title>
        <authorList>
            <person name="Chung C.L."/>
            <person name="Lee T.J."/>
            <person name="Akiba M."/>
            <person name="Lee H.H."/>
            <person name="Kuo T.H."/>
            <person name="Liu D."/>
            <person name="Ke H.M."/>
            <person name="Yokoi T."/>
            <person name="Roa M.B."/>
            <person name="Lu M.J."/>
            <person name="Chang Y.Y."/>
            <person name="Ann P.J."/>
            <person name="Tsai J.N."/>
            <person name="Chen C.Y."/>
            <person name="Tzean S.S."/>
            <person name="Ota Y."/>
            <person name="Hattori T."/>
            <person name="Sahashi N."/>
            <person name="Liou R.F."/>
            <person name="Kikuchi T."/>
            <person name="Tsai I.J."/>
        </authorList>
    </citation>
    <scope>NUCLEOTIDE SEQUENCE [LARGE SCALE GENOMIC DNA]</scope>
    <source>
        <strain evidence="2 3">FFPRI411160</strain>
    </source>
</reference>
<sequence>MVTPPSEGEIKRDEMRVNPNLNPSSRPFADGGEYRGGGQTRKGNNIGIYGSFRLEKDLRLFNQQKLPSFSILRSKLSIRELGSAESTLSIQG</sequence>